<protein>
    <submittedName>
        <fullName evidence="3">Right-handed parallel beta-helix repeat-containing protein</fullName>
    </submittedName>
</protein>
<dbReference type="InterPro" id="IPR008979">
    <property type="entry name" value="Galactose-bd-like_sf"/>
</dbReference>
<evidence type="ECO:0000313" key="3">
    <source>
        <dbReference type="EMBL" id="MBB6731852.1"/>
    </source>
</evidence>
<keyword evidence="1" id="KW-0732">Signal</keyword>
<organism evidence="3 4">
    <name type="scientific">Cohnella zeiphila</name>
    <dbReference type="NCBI Taxonomy" id="2761120"/>
    <lineage>
        <taxon>Bacteria</taxon>
        <taxon>Bacillati</taxon>
        <taxon>Bacillota</taxon>
        <taxon>Bacilli</taxon>
        <taxon>Bacillales</taxon>
        <taxon>Paenibacillaceae</taxon>
        <taxon>Cohnella</taxon>
    </lineage>
</organism>
<dbReference type="InterPro" id="IPR048482">
    <property type="entry name" value="GH141_ins"/>
</dbReference>
<dbReference type="RefSeq" id="WP_185129526.1">
    <property type="nucleotide sequence ID" value="NZ_JACJVO010000016.1"/>
</dbReference>
<dbReference type="Gene3D" id="2.60.120.260">
    <property type="entry name" value="Galactose-binding domain-like"/>
    <property type="match status" value="1"/>
</dbReference>
<sequence length="1416" mass="151532">MNNRAILQGPWFKKLAIACMAAASLAALPAGPSAHAEEGGIVSLYVSPSGDDGNDGSLAHPYRTLQKARDAVRNLNDDMSGDIVVYLRGGTYDVTDTIAFDETDSGTNGHDVIYRNYPGETPVISGGERIGGWTEQNGVYRADATGMKFRDLWVNGKRAVRARSQSFKIRSWDDAAQLINVDASAVDAWGGKLDPQLEIVINQHWVRSYSRLDDFSVQDGTASLLMMEEARKKLFGDTYPDRAANQSIRFENSLLYLDEPGEWLLDEASATVYYIPLPGETPESMDARTGALETFLDFKGSAPGNRVHNITVSGLTFEYTKYQYPIDKNYVKPGQAGLADGVYDGSRRQPAAIQLEAADRITLERNVIRHTGATAIDIRGSSGDNRVIGNAITDIGGSGIFEGLFSEPGANTTDPTRITKGNVIENNYLNGISLTSCGVGIISGFSQNVTIAHNEVANTDYSGISMGWGWTANDTSLLNNNVEDNNIYGVMKALADGAAIYTLSKTPNSQIAGNYIHDIDSSEFASNYPVAGIYLDQATSGYNIANNVMTRVGQTFYANVVADDGNTLTNNDSQDPAIIANAGLEPAYWDIVPGAELDHDGREIAATERGSVRIDGTVASSETAGSTDVSITRNDAAVWSGHVAAQASASFNLNIDVEPGDVIRFGPQTGVTWHSEVKPEAYTPNLVIDKVTFDGMADGAPKIDYRNRIYTVLAKPDVDLGDLDVTVTTPPGTRAGRIGGDSQDYRADAVFRIRLDEGSNNPDFEGGVKYKDWKLKVLRDSESVSVDGYNLANELNDVDNWTTAGGSKKVVDNGIQFNGGYALYEGKKFNDELATFHMKTSDSGWPSIVFRVQDGGTDPIGPGNASYITVIKSTGIELQRFNDGVRTVFYGNVGGLPSVFGDAIPNTMFDFDKDNLVQVGAMNADDGVRLVLYINGKLVFDCKDTADGRIEAPGYLGTYQADNSVTLSRAPQAGGGDGEPPSVRPLLEVELGKAKALLDGADIGDGNGQYPQWAKEYLQWRMGEAQSRYNQAEATEEELNAGLSDLKAAEAAFAKSRNVPVNVALGKPTTSSEEGKILVGYGPDKAVDGVIGFGNGWSAESGVWPDGKSIKPWLTIDLQAAYSISAAEVVARPNGNYDGERKTFEIQASNDPDFAEGQYTVLGKVDATPFEGDSWRLDVTDPQPYRYIRYAKTNVDYAFVSELSVWSASKPELYSVGGTVKDSAGNGVSGAEVDVYSAAADSDTPLGTAVSGDDGSYAVSPALPAGKYLVKATGADGLVAEQTVFLPYADATDVDLALLPDLSIEPGRWKIESPLLTDASGRPLLHLEASGKVRADVKIANLQAEPQEATLILALYAPDHSLASYADGKMTVAAGGTVHLQTGLQLPGEVDGYTLKVLVWDTLEGMHPLAGAVPLP</sequence>
<dbReference type="PROSITE" id="PS50022">
    <property type="entry name" value="FA58C_3"/>
    <property type="match status" value="1"/>
</dbReference>
<dbReference type="InterPro" id="IPR006626">
    <property type="entry name" value="PbH1"/>
</dbReference>
<dbReference type="PANTHER" id="PTHR36453">
    <property type="entry name" value="SECRETED PROTEIN-RELATED"/>
    <property type="match status" value="1"/>
</dbReference>
<name>A0A7X0SKU2_9BACL</name>
<gene>
    <name evidence="3" type="ORF">H7C18_13105</name>
</gene>
<feature type="chain" id="PRO_5030535346" evidence="1">
    <location>
        <begin position="37"/>
        <end position="1416"/>
    </location>
</feature>
<dbReference type="SUPFAM" id="SSF49785">
    <property type="entry name" value="Galactose-binding domain-like"/>
    <property type="match status" value="1"/>
</dbReference>
<feature type="domain" description="F5/8 type C" evidence="2">
    <location>
        <begin position="1052"/>
        <end position="1208"/>
    </location>
</feature>
<proteinExistence type="predicted"/>
<evidence type="ECO:0000256" key="1">
    <source>
        <dbReference type="SAM" id="SignalP"/>
    </source>
</evidence>
<dbReference type="Gene3D" id="2.60.120.560">
    <property type="entry name" value="Exo-inulinase, domain 1"/>
    <property type="match status" value="1"/>
</dbReference>
<feature type="signal peptide" evidence="1">
    <location>
        <begin position="1"/>
        <end position="36"/>
    </location>
</feature>
<dbReference type="InterPro" id="IPR011050">
    <property type="entry name" value="Pectin_lyase_fold/virulence"/>
</dbReference>
<evidence type="ECO:0000313" key="4">
    <source>
        <dbReference type="Proteomes" id="UP000564644"/>
    </source>
</evidence>
<dbReference type="Pfam" id="PF21231">
    <property type="entry name" value="GH141_M"/>
    <property type="match status" value="1"/>
</dbReference>
<dbReference type="SMART" id="SM00710">
    <property type="entry name" value="PbH1"/>
    <property type="match status" value="6"/>
</dbReference>
<accession>A0A7X0SKU2</accession>
<reference evidence="3 4" key="1">
    <citation type="submission" date="2020-08" db="EMBL/GenBank/DDBJ databases">
        <title>Cohnella phylogeny.</title>
        <authorList>
            <person name="Dunlap C."/>
        </authorList>
    </citation>
    <scope>NUCLEOTIDE SEQUENCE [LARGE SCALE GENOMIC DNA]</scope>
    <source>
        <strain evidence="3 4">CBP 2801</strain>
    </source>
</reference>
<dbReference type="SUPFAM" id="SSF51126">
    <property type="entry name" value="Pectin lyase-like"/>
    <property type="match status" value="1"/>
</dbReference>
<comment type="caution">
    <text evidence="3">The sequence shown here is derived from an EMBL/GenBank/DDBJ whole genome shotgun (WGS) entry which is preliminary data.</text>
</comment>
<dbReference type="Gene3D" id="2.60.40.1120">
    <property type="entry name" value="Carboxypeptidase-like, regulatory domain"/>
    <property type="match status" value="1"/>
</dbReference>
<dbReference type="InterPro" id="IPR000421">
    <property type="entry name" value="FA58C"/>
</dbReference>
<dbReference type="SUPFAM" id="SSF49464">
    <property type="entry name" value="Carboxypeptidase regulatory domain-like"/>
    <property type="match status" value="1"/>
</dbReference>
<dbReference type="Proteomes" id="UP000564644">
    <property type="component" value="Unassembled WGS sequence"/>
</dbReference>
<evidence type="ECO:0000259" key="2">
    <source>
        <dbReference type="PROSITE" id="PS50022"/>
    </source>
</evidence>
<keyword evidence="4" id="KW-1185">Reference proteome</keyword>
<dbReference type="InterPro" id="IPR012334">
    <property type="entry name" value="Pectin_lyas_fold"/>
</dbReference>
<dbReference type="Gene3D" id="1.20.1270.90">
    <property type="entry name" value="AF1782-like"/>
    <property type="match status" value="1"/>
</dbReference>
<dbReference type="Gene3D" id="2.160.20.10">
    <property type="entry name" value="Single-stranded right-handed beta-helix, Pectin lyase-like"/>
    <property type="match status" value="2"/>
</dbReference>
<dbReference type="PANTHER" id="PTHR36453:SF1">
    <property type="entry name" value="RIGHT HANDED BETA HELIX DOMAIN-CONTAINING PROTEIN"/>
    <property type="match status" value="1"/>
</dbReference>
<dbReference type="Pfam" id="PF00754">
    <property type="entry name" value="F5_F8_type_C"/>
    <property type="match status" value="1"/>
</dbReference>
<dbReference type="EMBL" id="JACJVO010000016">
    <property type="protein sequence ID" value="MBB6731852.1"/>
    <property type="molecule type" value="Genomic_DNA"/>
</dbReference>
<dbReference type="InterPro" id="IPR008969">
    <property type="entry name" value="CarboxyPept-like_regulatory"/>
</dbReference>